<comment type="cofactor">
    <cofactor evidence="1">
        <name>[4Fe-4S] cluster</name>
        <dbReference type="ChEBI" id="CHEBI:49883"/>
    </cofactor>
</comment>
<evidence type="ECO:0000256" key="3">
    <source>
        <dbReference type="ARBA" id="ARBA00022723"/>
    </source>
</evidence>
<dbReference type="PANTHER" id="PTHR43409">
    <property type="entry name" value="ANAEROBIC MAGNESIUM-PROTOPORPHYRIN IX MONOMETHYL ESTER CYCLASE-RELATED"/>
    <property type="match status" value="1"/>
</dbReference>
<dbReference type="Gene3D" id="3.40.50.280">
    <property type="entry name" value="Cobalamin-binding domain"/>
    <property type="match status" value="1"/>
</dbReference>
<dbReference type="GO" id="GO:0046872">
    <property type="term" value="F:metal ion binding"/>
    <property type="evidence" value="ECO:0007669"/>
    <property type="project" value="UniProtKB-KW"/>
</dbReference>
<evidence type="ECO:0000256" key="4">
    <source>
        <dbReference type="ARBA" id="ARBA00023004"/>
    </source>
</evidence>
<protein>
    <recommendedName>
        <fullName evidence="6">B12-binding domain-containing protein</fullName>
    </recommendedName>
</protein>
<dbReference type="AlphaFoldDB" id="A0A382IK89"/>
<dbReference type="EMBL" id="UINC01067725">
    <property type="protein sequence ID" value="SVB99672.1"/>
    <property type="molecule type" value="Genomic_DNA"/>
</dbReference>
<organism evidence="7">
    <name type="scientific">marine metagenome</name>
    <dbReference type="NCBI Taxonomy" id="408172"/>
    <lineage>
        <taxon>unclassified sequences</taxon>
        <taxon>metagenomes</taxon>
        <taxon>ecological metagenomes</taxon>
    </lineage>
</organism>
<feature type="domain" description="B12-binding" evidence="6">
    <location>
        <begin position="1"/>
        <end position="57"/>
    </location>
</feature>
<gene>
    <name evidence="7" type="ORF">METZ01_LOCUS252526</name>
</gene>
<keyword evidence="2" id="KW-0949">S-adenosyl-L-methionine</keyword>
<evidence type="ECO:0000256" key="1">
    <source>
        <dbReference type="ARBA" id="ARBA00001966"/>
    </source>
</evidence>
<evidence type="ECO:0000313" key="7">
    <source>
        <dbReference type="EMBL" id="SVB99672.1"/>
    </source>
</evidence>
<evidence type="ECO:0000259" key="6">
    <source>
        <dbReference type="PROSITE" id="PS51332"/>
    </source>
</evidence>
<reference evidence="7" key="1">
    <citation type="submission" date="2018-05" db="EMBL/GenBank/DDBJ databases">
        <authorList>
            <person name="Lanie J.A."/>
            <person name="Ng W.-L."/>
            <person name="Kazmierczak K.M."/>
            <person name="Andrzejewski T.M."/>
            <person name="Davidsen T.M."/>
            <person name="Wayne K.J."/>
            <person name="Tettelin H."/>
            <person name="Glass J.I."/>
            <person name="Rusch D."/>
            <person name="Podicherti R."/>
            <person name="Tsui H.-C.T."/>
            <person name="Winkler M.E."/>
        </authorList>
    </citation>
    <scope>NUCLEOTIDE SEQUENCE</scope>
</reference>
<keyword evidence="4" id="KW-0408">Iron</keyword>
<dbReference type="InterPro" id="IPR051198">
    <property type="entry name" value="BchE-like"/>
</dbReference>
<keyword evidence="5" id="KW-0411">Iron-sulfur</keyword>
<feature type="non-terminal residue" evidence="7">
    <location>
        <position position="96"/>
    </location>
</feature>
<name>A0A382IK89_9ZZZZ</name>
<evidence type="ECO:0000256" key="2">
    <source>
        <dbReference type="ARBA" id="ARBA00022691"/>
    </source>
</evidence>
<dbReference type="GO" id="GO:0051536">
    <property type="term" value="F:iron-sulfur cluster binding"/>
    <property type="evidence" value="ECO:0007669"/>
    <property type="project" value="UniProtKB-KW"/>
</dbReference>
<dbReference type="GO" id="GO:0031419">
    <property type="term" value="F:cobalamin binding"/>
    <property type="evidence" value="ECO:0007669"/>
    <property type="project" value="InterPro"/>
</dbReference>
<keyword evidence="3" id="KW-0479">Metal-binding</keyword>
<dbReference type="InterPro" id="IPR006158">
    <property type="entry name" value="Cobalamin-bd"/>
</dbReference>
<evidence type="ECO:0000256" key="5">
    <source>
        <dbReference type="ARBA" id="ARBA00023014"/>
    </source>
</evidence>
<sequence>MEPIENRKITVLAGGVFPTSAPEIVARLNYVDFICLGEGEGAILDLSNALEDNKDPSGIPNLWVKKNGTIIAKNPIRSALDVNSLPVQDLSIFEDV</sequence>
<dbReference type="PROSITE" id="PS51332">
    <property type="entry name" value="B12_BINDING"/>
    <property type="match status" value="1"/>
</dbReference>
<proteinExistence type="predicted"/>
<accession>A0A382IK89</accession>